<evidence type="ECO:0000256" key="12">
    <source>
        <dbReference type="SAM" id="MobiDB-lite"/>
    </source>
</evidence>
<keyword evidence="8" id="KW-0931">ER-Golgi transport</keyword>
<organism evidence="14 15">
    <name type="scientific">Panaeolus cyanescens</name>
    <dbReference type="NCBI Taxonomy" id="181874"/>
    <lineage>
        <taxon>Eukaryota</taxon>
        <taxon>Fungi</taxon>
        <taxon>Dikarya</taxon>
        <taxon>Basidiomycota</taxon>
        <taxon>Agaricomycotina</taxon>
        <taxon>Agaricomycetes</taxon>
        <taxon>Agaricomycetidae</taxon>
        <taxon>Agaricales</taxon>
        <taxon>Agaricineae</taxon>
        <taxon>Galeropsidaceae</taxon>
        <taxon>Panaeolus</taxon>
    </lineage>
</organism>
<dbReference type="PANTHER" id="PTHR48225:SF7">
    <property type="entry name" value="MEIOSIS-SPECIFIC PROTEIN HOP1"/>
    <property type="match status" value="1"/>
</dbReference>
<evidence type="ECO:0000256" key="4">
    <source>
        <dbReference type="ARBA" id="ARBA00004555"/>
    </source>
</evidence>
<dbReference type="Gene3D" id="3.30.900.10">
    <property type="entry name" value="HORMA domain"/>
    <property type="match status" value="1"/>
</dbReference>
<evidence type="ECO:0000256" key="2">
    <source>
        <dbReference type="ARBA" id="ARBA00004240"/>
    </source>
</evidence>
<protein>
    <recommendedName>
        <fullName evidence="13">HORMA domain-containing protein</fullName>
    </recommendedName>
</protein>
<dbReference type="InterPro" id="IPR007233">
    <property type="entry name" value="TRAPPC"/>
</dbReference>
<evidence type="ECO:0000256" key="5">
    <source>
        <dbReference type="ARBA" id="ARBA00022448"/>
    </source>
</evidence>
<dbReference type="SUPFAM" id="SSF56019">
    <property type="entry name" value="The spindle assembly checkpoint protein mad2"/>
    <property type="match status" value="1"/>
</dbReference>
<feature type="compositionally biased region" description="Low complexity" evidence="12">
    <location>
        <begin position="162"/>
        <end position="176"/>
    </location>
</feature>
<feature type="domain" description="HORMA" evidence="13">
    <location>
        <begin position="117"/>
        <end position="363"/>
    </location>
</feature>
<dbReference type="SMART" id="SM01399">
    <property type="entry name" value="Sybindin"/>
    <property type="match status" value="1"/>
</dbReference>
<evidence type="ECO:0000256" key="6">
    <source>
        <dbReference type="ARBA" id="ARBA00022454"/>
    </source>
</evidence>
<evidence type="ECO:0000256" key="9">
    <source>
        <dbReference type="ARBA" id="ARBA00023034"/>
    </source>
</evidence>
<dbReference type="InterPro" id="IPR051294">
    <property type="entry name" value="HORMA_MeioticProgression"/>
</dbReference>
<dbReference type="Gene3D" id="3.30.450.70">
    <property type="match status" value="1"/>
</dbReference>
<keyword evidence="10" id="KW-0539">Nucleus</keyword>
<dbReference type="Proteomes" id="UP000284842">
    <property type="component" value="Unassembled WGS sequence"/>
</dbReference>
<comment type="subcellular location">
    <subcellularLocation>
        <location evidence="3">Chromosome</location>
    </subcellularLocation>
    <subcellularLocation>
        <location evidence="2">Endoplasmic reticulum</location>
    </subcellularLocation>
    <subcellularLocation>
        <location evidence="4">Golgi apparatus</location>
    </subcellularLocation>
    <subcellularLocation>
        <location evidence="1">Nucleus</location>
    </subcellularLocation>
</comment>
<sequence length="838" mass="93833">MAIFGLWVINKAGGLVYQRNFADGLASLTSNEYLVLAGTLHGIHAITSRLSPVGSSSGVQVIEAETFKLNILLTITGTKFVLLTSLAETAADIILQKVYDIYSDAAVRPTTKAISQTQSLAAVQTLLKAGLGAITFLRNLLPEDNFTQCHLTTYDESLALSSDPDFPSSQPSQSQGDGDRRNVNTFKITEFGIFDALEKQYLRRFIFAVYLDSKNPQSIVEAYTFSFKYHKAEGHDVAYPVMTLEGTKTGRRQQRSEDAVSKAIREGRAPTLLDVKTSVKRQAMLKTLIQAMNTMEVLPRRRFATFKIYYTDTTPPDYEPPYFQSGDVDKDRWYLMTHNLDEEPDRYSIGNVMTGHHSVSLNVATIASFLPSSTANNNAVYSGLTNNAPGKVSLTPVQEAKAAQDQIEKQLEDAQTRNVVWPAEDDLTDDDAEGEDDMEYTRGDDGLAPLVPLGVIDKNGNLVPHNDADMYEEEARFGGVSQAVPQDLNEIVSPMVSYNLVSFLLFTSRRETKVLRQSIQTLKKHNALLRRRPEASRLGQAVGDDDDMLNMETQVPREIRPAETFGTMISTPNTASMRANKTPIVDNGLQCVEDPMCFCEAGCGRWFHVWCMGYHSTNDPDLPTEFSCFDCRVRGDLTWDLIKLDVYPGMVTKFQELATRAIKVAEDLSRFNVIEFTKVFGGENGLVRQMIKRLKDEGAKHCYIVALTFREHDVPIELIIDDVESTSNRHGTTTRSAKGNKTLAKPPKTRKHVAKSAYFRFQRHLISQQQYKKYFQPNDQAIEQQHLGVRDLLRSKRTTLALEKLGNGTKRVGDDLVEEDMHVKRVKISVTRALDLAQ</sequence>
<dbReference type="GO" id="GO:0048193">
    <property type="term" value="P:Golgi vesicle transport"/>
    <property type="evidence" value="ECO:0007669"/>
    <property type="project" value="UniProtKB-ARBA"/>
</dbReference>
<dbReference type="InterPro" id="IPR036570">
    <property type="entry name" value="HORMA_dom_sf"/>
</dbReference>
<dbReference type="AlphaFoldDB" id="A0A409VZZ4"/>
<dbReference type="InParanoid" id="A0A409VZZ4"/>
<dbReference type="GO" id="GO:0007130">
    <property type="term" value="P:synaptonemal complex assembly"/>
    <property type="evidence" value="ECO:0007669"/>
    <property type="project" value="TreeGrafter"/>
</dbReference>
<dbReference type="GO" id="GO:0051598">
    <property type="term" value="P:meiotic recombination checkpoint signaling"/>
    <property type="evidence" value="ECO:0007669"/>
    <property type="project" value="TreeGrafter"/>
</dbReference>
<dbReference type="Pfam" id="PF04099">
    <property type="entry name" value="Sybindin"/>
    <property type="match status" value="1"/>
</dbReference>
<comment type="caution">
    <text evidence="14">The sequence shown here is derived from an EMBL/GenBank/DDBJ whole genome shotgun (WGS) entry which is preliminary data.</text>
</comment>
<dbReference type="GO" id="GO:0005694">
    <property type="term" value="C:chromosome"/>
    <property type="evidence" value="ECO:0007669"/>
    <property type="project" value="UniProtKB-SubCell"/>
</dbReference>
<reference evidence="14 15" key="1">
    <citation type="journal article" date="2018" name="Evol. Lett.">
        <title>Horizontal gene cluster transfer increased hallucinogenic mushroom diversity.</title>
        <authorList>
            <person name="Reynolds H.T."/>
            <person name="Vijayakumar V."/>
            <person name="Gluck-Thaler E."/>
            <person name="Korotkin H.B."/>
            <person name="Matheny P.B."/>
            <person name="Slot J.C."/>
        </authorList>
    </citation>
    <scope>NUCLEOTIDE SEQUENCE [LARGE SCALE GENOMIC DNA]</scope>
    <source>
        <strain evidence="14 15">2629</strain>
    </source>
</reference>
<name>A0A409VZZ4_9AGAR</name>
<dbReference type="GO" id="GO:0005783">
    <property type="term" value="C:endoplasmic reticulum"/>
    <property type="evidence" value="ECO:0007669"/>
    <property type="project" value="UniProtKB-SubCell"/>
</dbReference>
<keyword evidence="7" id="KW-0256">Endoplasmic reticulum</keyword>
<keyword evidence="11" id="KW-0469">Meiosis</keyword>
<evidence type="ECO:0000256" key="8">
    <source>
        <dbReference type="ARBA" id="ARBA00022892"/>
    </source>
</evidence>
<feature type="compositionally biased region" description="Polar residues" evidence="12">
    <location>
        <begin position="727"/>
        <end position="739"/>
    </location>
</feature>
<evidence type="ECO:0000256" key="7">
    <source>
        <dbReference type="ARBA" id="ARBA00022824"/>
    </source>
</evidence>
<evidence type="ECO:0000256" key="10">
    <source>
        <dbReference type="ARBA" id="ARBA00023242"/>
    </source>
</evidence>
<evidence type="ECO:0000256" key="11">
    <source>
        <dbReference type="ARBA" id="ARBA00023254"/>
    </source>
</evidence>
<dbReference type="GO" id="GO:0030008">
    <property type="term" value="C:TRAPP complex"/>
    <property type="evidence" value="ECO:0007669"/>
    <property type="project" value="InterPro"/>
</dbReference>
<gene>
    <name evidence="14" type="ORF">CVT24_006205</name>
</gene>
<dbReference type="InterPro" id="IPR003511">
    <property type="entry name" value="HORMA_dom"/>
</dbReference>
<dbReference type="CDD" id="cd14856">
    <property type="entry name" value="TRAPPC4_synbindin"/>
    <property type="match status" value="1"/>
</dbReference>
<proteinExistence type="predicted"/>
<dbReference type="GO" id="GO:0005634">
    <property type="term" value="C:nucleus"/>
    <property type="evidence" value="ECO:0007669"/>
    <property type="project" value="UniProtKB-SubCell"/>
</dbReference>
<dbReference type="InterPro" id="IPR013083">
    <property type="entry name" value="Znf_RING/FYVE/PHD"/>
</dbReference>
<evidence type="ECO:0000256" key="1">
    <source>
        <dbReference type="ARBA" id="ARBA00004123"/>
    </source>
</evidence>
<dbReference type="SUPFAM" id="SSF57903">
    <property type="entry name" value="FYVE/PHD zinc finger"/>
    <property type="match status" value="1"/>
</dbReference>
<dbReference type="InterPro" id="IPR011012">
    <property type="entry name" value="Longin-like_dom_sf"/>
</dbReference>
<evidence type="ECO:0000256" key="3">
    <source>
        <dbReference type="ARBA" id="ARBA00004286"/>
    </source>
</evidence>
<feature type="region of interest" description="Disordered" evidence="12">
    <location>
        <begin position="727"/>
        <end position="749"/>
    </location>
</feature>
<dbReference type="GO" id="GO:0005794">
    <property type="term" value="C:Golgi apparatus"/>
    <property type="evidence" value="ECO:0007669"/>
    <property type="project" value="UniProtKB-SubCell"/>
</dbReference>
<keyword evidence="6" id="KW-0158">Chromosome</keyword>
<evidence type="ECO:0000313" key="15">
    <source>
        <dbReference type="Proteomes" id="UP000284842"/>
    </source>
</evidence>
<keyword evidence="15" id="KW-1185">Reference proteome</keyword>
<dbReference type="STRING" id="181874.A0A409VZZ4"/>
<dbReference type="PROSITE" id="PS50815">
    <property type="entry name" value="HORMA"/>
    <property type="match status" value="1"/>
</dbReference>
<evidence type="ECO:0000259" key="13">
    <source>
        <dbReference type="PROSITE" id="PS50815"/>
    </source>
</evidence>
<dbReference type="InterPro" id="IPR011011">
    <property type="entry name" value="Znf_FYVE_PHD"/>
</dbReference>
<dbReference type="SUPFAM" id="SSF64356">
    <property type="entry name" value="SNARE-like"/>
    <property type="match status" value="1"/>
</dbReference>
<keyword evidence="9" id="KW-0333">Golgi apparatus</keyword>
<dbReference type="OrthoDB" id="1928087at2759"/>
<dbReference type="EMBL" id="NHTK01005899">
    <property type="protein sequence ID" value="PPQ71815.1"/>
    <property type="molecule type" value="Genomic_DNA"/>
</dbReference>
<feature type="region of interest" description="Disordered" evidence="12">
    <location>
        <begin position="162"/>
        <end position="181"/>
    </location>
</feature>
<dbReference type="Pfam" id="PF02301">
    <property type="entry name" value="HORMA"/>
    <property type="match status" value="1"/>
</dbReference>
<evidence type="ECO:0000313" key="14">
    <source>
        <dbReference type="EMBL" id="PPQ71815.1"/>
    </source>
</evidence>
<keyword evidence="5" id="KW-0813">Transport</keyword>
<dbReference type="Gene3D" id="3.30.40.10">
    <property type="entry name" value="Zinc/RING finger domain, C3HC4 (zinc finger)"/>
    <property type="match status" value="1"/>
</dbReference>
<dbReference type="PANTHER" id="PTHR48225">
    <property type="entry name" value="HORMA DOMAIN-CONTAINING PROTEIN 1"/>
    <property type="match status" value="1"/>
</dbReference>
<accession>A0A409VZZ4</accession>